<dbReference type="EC" id="1.12.1.3" evidence="4"/>
<dbReference type="Gene3D" id="3.40.30.10">
    <property type="entry name" value="Glutaredoxin"/>
    <property type="match status" value="1"/>
</dbReference>
<keyword evidence="3" id="KW-0411">Iron-sulfur</keyword>
<keyword evidence="2" id="KW-0408">Iron</keyword>
<keyword evidence="5" id="KW-1185">Reference proteome</keyword>
<name>A0ABS2NSQ7_9FIRM</name>
<gene>
    <name evidence="4" type="ORF">JOC73_002371</name>
</gene>
<keyword evidence="4" id="KW-0560">Oxidoreductase</keyword>
<dbReference type="GO" id="GO:0050583">
    <property type="term" value="F:hydrogen dehydrogenase (NADP+) activity"/>
    <property type="evidence" value="ECO:0007669"/>
    <property type="project" value="UniProtKB-EC"/>
</dbReference>
<dbReference type="InterPro" id="IPR036249">
    <property type="entry name" value="Thioredoxin-like_sf"/>
</dbReference>
<dbReference type="CDD" id="cd02980">
    <property type="entry name" value="TRX_Fd_family"/>
    <property type="match status" value="1"/>
</dbReference>
<evidence type="ECO:0000256" key="3">
    <source>
        <dbReference type="ARBA" id="ARBA00023014"/>
    </source>
</evidence>
<dbReference type="SUPFAM" id="SSF52833">
    <property type="entry name" value="Thioredoxin-like"/>
    <property type="match status" value="1"/>
</dbReference>
<evidence type="ECO:0000313" key="5">
    <source>
        <dbReference type="Proteomes" id="UP001314796"/>
    </source>
</evidence>
<evidence type="ECO:0000256" key="1">
    <source>
        <dbReference type="ARBA" id="ARBA00022723"/>
    </source>
</evidence>
<evidence type="ECO:0000313" key="4">
    <source>
        <dbReference type="EMBL" id="MBM7615797.1"/>
    </source>
</evidence>
<accession>A0ABS2NSQ7</accession>
<dbReference type="PANTHER" id="PTHR43578:SF3">
    <property type="entry name" value="NADH-QUINONE OXIDOREDUCTASE SUBUNIT F"/>
    <property type="match status" value="1"/>
</dbReference>
<keyword evidence="1" id="KW-0479">Metal-binding</keyword>
<evidence type="ECO:0000256" key="2">
    <source>
        <dbReference type="ARBA" id="ARBA00023004"/>
    </source>
</evidence>
<comment type="caution">
    <text evidence="4">The sequence shown here is derived from an EMBL/GenBank/DDBJ whole genome shotgun (WGS) entry which is preliminary data.</text>
</comment>
<reference evidence="4 5" key="1">
    <citation type="submission" date="2021-01" db="EMBL/GenBank/DDBJ databases">
        <title>Genomic Encyclopedia of Type Strains, Phase IV (KMG-IV): sequencing the most valuable type-strain genomes for metagenomic binning, comparative biology and taxonomic classification.</title>
        <authorList>
            <person name="Goeker M."/>
        </authorList>
    </citation>
    <scope>NUCLEOTIDE SEQUENCE [LARGE SCALE GENOMIC DNA]</scope>
    <source>
        <strain evidence="4 5">DSM 25890</strain>
    </source>
</reference>
<protein>
    <submittedName>
        <fullName evidence="4">NADP-reducing hydrogenase subunit HndB</fullName>
        <ecNumber evidence="4">1.12.1.3</ecNumber>
    </submittedName>
</protein>
<dbReference type="Proteomes" id="UP001314796">
    <property type="component" value="Unassembled WGS sequence"/>
</dbReference>
<sequence>MKSLEELKAIRERASKKINLRGGGEGEETKILVGMGTCGISAGARETLTALIEEVGNKELKNVYVSQVGCQGNCFAEPIVQVSRPNEKPVLYGKVTPDKVKEIIEKHVINGEVVKNLVVGSAFH</sequence>
<dbReference type="Pfam" id="PF01257">
    <property type="entry name" value="2Fe-2S_thioredx"/>
    <property type="match status" value="1"/>
</dbReference>
<dbReference type="RefSeq" id="WP_204403403.1">
    <property type="nucleotide sequence ID" value="NZ_JAFBEE010000018.1"/>
</dbReference>
<dbReference type="PANTHER" id="PTHR43578">
    <property type="entry name" value="NADH-QUINONE OXIDOREDUCTASE SUBUNIT F"/>
    <property type="match status" value="1"/>
</dbReference>
<proteinExistence type="predicted"/>
<organism evidence="4 5">
    <name type="scientific">Alkaliphilus hydrothermalis</name>
    <dbReference type="NCBI Taxonomy" id="1482730"/>
    <lineage>
        <taxon>Bacteria</taxon>
        <taxon>Bacillati</taxon>
        <taxon>Bacillota</taxon>
        <taxon>Clostridia</taxon>
        <taxon>Peptostreptococcales</taxon>
        <taxon>Natronincolaceae</taxon>
        <taxon>Alkaliphilus</taxon>
    </lineage>
</organism>
<dbReference type="EMBL" id="JAFBEE010000018">
    <property type="protein sequence ID" value="MBM7615797.1"/>
    <property type="molecule type" value="Genomic_DNA"/>
</dbReference>